<accession>A0ABS4KDI7</accession>
<sequence length="82" mass="8900">MVINMINVGFGNMVNASRIIAVIDPGSAPVKRLITDSRSDGNLIDATYGRKTRAVIIMDTKQIVLTSVQPETISARINEEKA</sequence>
<gene>
    <name evidence="2" type="ORF">J2Z71_001391</name>
</gene>
<organism evidence="2 3">
    <name type="scientific">Peptoniphilus stercorisuis</name>
    <dbReference type="NCBI Taxonomy" id="1436965"/>
    <lineage>
        <taxon>Bacteria</taxon>
        <taxon>Bacillati</taxon>
        <taxon>Bacillota</taxon>
        <taxon>Tissierellia</taxon>
        <taxon>Tissierellales</taxon>
        <taxon>Peptoniphilaceae</taxon>
        <taxon>Peptoniphilus</taxon>
    </lineage>
</organism>
<evidence type="ECO:0000256" key="1">
    <source>
        <dbReference type="HAMAP-Rule" id="MF_01503"/>
    </source>
</evidence>
<dbReference type="InterPro" id="IPR007169">
    <property type="entry name" value="RemA-like"/>
</dbReference>
<dbReference type="RefSeq" id="WP_210061420.1">
    <property type="nucleotide sequence ID" value="NZ_JAGGLJ010000013.1"/>
</dbReference>
<protein>
    <recommendedName>
        <fullName evidence="1">Putative regulatory protein J2Z71_001391</fullName>
    </recommendedName>
</protein>
<dbReference type="HAMAP" id="MF_01503">
    <property type="entry name" value="RemA"/>
    <property type="match status" value="1"/>
</dbReference>
<dbReference type="Proteomes" id="UP001519306">
    <property type="component" value="Unassembled WGS sequence"/>
</dbReference>
<comment type="caution">
    <text evidence="2">The sequence shown here is derived from an EMBL/GenBank/DDBJ whole genome shotgun (WGS) entry which is preliminary data.</text>
</comment>
<dbReference type="PANTHER" id="PTHR38449">
    <property type="entry name" value="REGULATORY PROTEIN TM_1690-RELATED"/>
    <property type="match status" value="1"/>
</dbReference>
<proteinExistence type="inferred from homology"/>
<dbReference type="Pfam" id="PF04025">
    <property type="entry name" value="RemA-like"/>
    <property type="match status" value="1"/>
</dbReference>
<keyword evidence="3" id="KW-1185">Reference proteome</keyword>
<evidence type="ECO:0000313" key="2">
    <source>
        <dbReference type="EMBL" id="MBP2025842.1"/>
    </source>
</evidence>
<comment type="similarity">
    <text evidence="1">Belongs to the RemA family.</text>
</comment>
<dbReference type="PANTHER" id="PTHR38449:SF1">
    <property type="entry name" value="REGULATORY PROTEIN SSL2874-RELATED"/>
    <property type="match status" value="1"/>
</dbReference>
<dbReference type="NCBIfam" id="NF003315">
    <property type="entry name" value="PRK04323.1"/>
    <property type="match status" value="1"/>
</dbReference>
<dbReference type="EMBL" id="JAGGLJ010000013">
    <property type="protein sequence ID" value="MBP2025842.1"/>
    <property type="molecule type" value="Genomic_DNA"/>
</dbReference>
<name>A0ABS4KDI7_9FIRM</name>
<evidence type="ECO:0000313" key="3">
    <source>
        <dbReference type="Proteomes" id="UP001519306"/>
    </source>
</evidence>
<reference evidence="2 3" key="1">
    <citation type="submission" date="2021-03" db="EMBL/GenBank/DDBJ databases">
        <title>Genomic Encyclopedia of Type Strains, Phase IV (KMG-IV): sequencing the most valuable type-strain genomes for metagenomic binning, comparative biology and taxonomic classification.</title>
        <authorList>
            <person name="Goeker M."/>
        </authorList>
    </citation>
    <scope>NUCLEOTIDE SEQUENCE [LARGE SCALE GENOMIC DNA]</scope>
    <source>
        <strain evidence="2 3">DSM 27563</strain>
    </source>
</reference>